<dbReference type="EMBL" id="SRLO01000060">
    <property type="protein sequence ID" value="TNN79853.1"/>
    <property type="molecule type" value="Genomic_DNA"/>
</dbReference>
<keyword evidence="2" id="KW-1185">Reference proteome</keyword>
<organism evidence="1 2">
    <name type="scientific">Liparis tanakae</name>
    <name type="common">Tanaka's snailfish</name>
    <dbReference type="NCBI Taxonomy" id="230148"/>
    <lineage>
        <taxon>Eukaryota</taxon>
        <taxon>Metazoa</taxon>
        <taxon>Chordata</taxon>
        <taxon>Craniata</taxon>
        <taxon>Vertebrata</taxon>
        <taxon>Euteleostomi</taxon>
        <taxon>Actinopterygii</taxon>
        <taxon>Neopterygii</taxon>
        <taxon>Teleostei</taxon>
        <taxon>Neoteleostei</taxon>
        <taxon>Acanthomorphata</taxon>
        <taxon>Eupercaria</taxon>
        <taxon>Perciformes</taxon>
        <taxon>Cottioidei</taxon>
        <taxon>Cottales</taxon>
        <taxon>Liparidae</taxon>
        <taxon>Liparis</taxon>
    </lineage>
</organism>
<dbReference type="AlphaFoldDB" id="A0A4Z2IRN0"/>
<dbReference type="Proteomes" id="UP000314294">
    <property type="component" value="Unassembled WGS sequence"/>
</dbReference>
<protein>
    <submittedName>
        <fullName evidence="1">Uncharacterized protein</fullName>
    </submittedName>
</protein>
<evidence type="ECO:0000313" key="2">
    <source>
        <dbReference type="Proteomes" id="UP000314294"/>
    </source>
</evidence>
<sequence length="252" mass="28218">MSRVVFSWGETFPKKVTRSSGRERKHDSKSPERFIAARRPRRFFVITEEPPGAVGLQSKVRATYRRRPPCRKYVTSISVSNSAVTEKDFPWLEGTTRIQTNDKTRKQERSVLHLHCELLPGPRAVGPGDAEPLLAAELQRVGAVAGQKLERHDAHPHQLALVQLLEALGDDRANPLKTGGDAQDDEGNAVFLVAIRRLEDVHLTGRRVLGPGLPMKRFWSLMLANVPLVITASFPRRAPYELNSRGVRLEGK</sequence>
<comment type="caution">
    <text evidence="1">The sequence shown here is derived from an EMBL/GenBank/DDBJ whole genome shotgun (WGS) entry which is preliminary data.</text>
</comment>
<evidence type="ECO:0000313" key="1">
    <source>
        <dbReference type="EMBL" id="TNN79853.1"/>
    </source>
</evidence>
<reference evidence="1 2" key="1">
    <citation type="submission" date="2019-03" db="EMBL/GenBank/DDBJ databases">
        <title>First draft genome of Liparis tanakae, snailfish: a comprehensive survey of snailfish specific genes.</title>
        <authorList>
            <person name="Kim W."/>
            <person name="Song I."/>
            <person name="Jeong J.-H."/>
            <person name="Kim D."/>
            <person name="Kim S."/>
            <person name="Ryu S."/>
            <person name="Song J.Y."/>
            <person name="Lee S.K."/>
        </authorList>
    </citation>
    <scope>NUCLEOTIDE SEQUENCE [LARGE SCALE GENOMIC DNA]</scope>
    <source>
        <tissue evidence="1">Muscle</tissue>
    </source>
</reference>
<gene>
    <name evidence="1" type="ORF">EYF80_009890</name>
</gene>
<accession>A0A4Z2IRN0</accession>
<proteinExistence type="predicted"/>
<name>A0A4Z2IRN0_9TELE</name>